<dbReference type="AlphaFoldDB" id="A0A9Q9E305"/>
<evidence type="ECO:0000313" key="9">
    <source>
        <dbReference type="EMBL" id="USS89359.1"/>
    </source>
</evidence>
<evidence type="ECO:0000256" key="2">
    <source>
        <dbReference type="ARBA" id="ARBA00022694"/>
    </source>
</evidence>
<dbReference type="InterPro" id="IPR020103">
    <property type="entry name" value="PsdUridine_synth_cat_dom_sf"/>
</dbReference>
<dbReference type="GO" id="GO:0160147">
    <property type="term" value="F:tRNA pseudouridine(38-40) synthase activity"/>
    <property type="evidence" value="ECO:0007669"/>
    <property type="project" value="UniProtKB-EC"/>
</dbReference>
<dbReference type="PANTHER" id="PTHR11142">
    <property type="entry name" value="PSEUDOURIDYLATE SYNTHASE"/>
    <property type="match status" value="1"/>
</dbReference>
<dbReference type="EC" id="5.4.99.12" evidence="4"/>
<keyword evidence="2 4" id="KW-0819">tRNA processing</keyword>
<comment type="similarity">
    <text evidence="1 4 7">Belongs to the tRNA pseudouridine synthase TruA family.</text>
</comment>
<dbReference type="InterPro" id="IPR020095">
    <property type="entry name" value="PsdUridine_synth_TruA_C"/>
</dbReference>
<dbReference type="EMBL" id="CP097119">
    <property type="protein sequence ID" value="USS89359.1"/>
    <property type="molecule type" value="Genomic_DNA"/>
</dbReference>
<dbReference type="FunFam" id="3.30.70.580:FF:000001">
    <property type="entry name" value="tRNA pseudouridine synthase A"/>
    <property type="match status" value="1"/>
</dbReference>
<evidence type="ECO:0000313" key="10">
    <source>
        <dbReference type="Proteomes" id="UP001055911"/>
    </source>
</evidence>
<comment type="caution">
    <text evidence="4">Lacks conserved residue(s) required for the propagation of feature annotation.</text>
</comment>
<proteinExistence type="inferred from homology"/>
<evidence type="ECO:0000256" key="4">
    <source>
        <dbReference type="HAMAP-Rule" id="MF_00171"/>
    </source>
</evidence>
<feature type="domain" description="Pseudouridine synthase I TruA alpha/beta" evidence="8">
    <location>
        <begin position="10"/>
        <end position="108"/>
    </location>
</feature>
<name>A0A9Q9E305_9LACO</name>
<sequence>MTQRYKITFAYDGTQFAGFQRQPHQRTVEGVLTKIVNQMAKQPEGTLGVYGSGRTDSGVHALAQVAHFDFPFPIPADKMLKGLNSMCPLDIQIKDVEIVPDTFHARYDVTGKRYLYRLSLGPFTDPFKRFYTAHWRFPLDFGLMETAIQDLVGTHNFASFVASGAKPGSRVRTIFSTKAINDEANHEIQLEFYGDGFMYNQVRIMTAVLVEIGMKKRPVDDIQRLLAVQDRQQARLTMPAHGLFLERVYYPGDDPEHNEKKHPVRD</sequence>
<dbReference type="RefSeq" id="WP_252766910.1">
    <property type="nucleotide sequence ID" value="NZ_CP097117.1"/>
</dbReference>
<dbReference type="Gene3D" id="3.30.70.580">
    <property type="entry name" value="Pseudouridine synthase I, catalytic domain, N-terminal subdomain"/>
    <property type="match status" value="1"/>
</dbReference>
<dbReference type="InterPro" id="IPR001406">
    <property type="entry name" value="PsdUridine_synth_TruA"/>
</dbReference>
<organism evidence="9 10">
    <name type="scientific">Fructilactobacillus cliffordii</name>
    <dbReference type="NCBI Taxonomy" id="2940299"/>
    <lineage>
        <taxon>Bacteria</taxon>
        <taxon>Bacillati</taxon>
        <taxon>Bacillota</taxon>
        <taxon>Bacilli</taxon>
        <taxon>Lactobacillales</taxon>
        <taxon>Lactobacillaceae</taxon>
        <taxon>Fructilactobacillus</taxon>
    </lineage>
</organism>
<dbReference type="InterPro" id="IPR020097">
    <property type="entry name" value="PsdUridine_synth_TruA_a/b_dom"/>
</dbReference>
<dbReference type="Gene3D" id="3.30.70.660">
    <property type="entry name" value="Pseudouridine synthase I, catalytic domain, C-terminal subdomain"/>
    <property type="match status" value="1"/>
</dbReference>
<feature type="active site" description="Nucleophile" evidence="4 5">
    <location>
        <position position="56"/>
    </location>
</feature>
<dbReference type="Pfam" id="PF01416">
    <property type="entry name" value="PseudoU_synth_1"/>
    <property type="match status" value="2"/>
</dbReference>
<comment type="catalytic activity">
    <reaction evidence="4 7">
        <text>uridine(38/39/40) in tRNA = pseudouridine(38/39/40) in tRNA</text>
        <dbReference type="Rhea" id="RHEA:22376"/>
        <dbReference type="Rhea" id="RHEA-COMP:10085"/>
        <dbReference type="Rhea" id="RHEA-COMP:10087"/>
        <dbReference type="ChEBI" id="CHEBI:65314"/>
        <dbReference type="ChEBI" id="CHEBI:65315"/>
        <dbReference type="EC" id="5.4.99.12"/>
    </reaction>
</comment>
<feature type="domain" description="Pseudouridine synthase I TruA alpha/beta" evidence="8">
    <location>
        <begin position="147"/>
        <end position="251"/>
    </location>
</feature>
<dbReference type="CDD" id="cd02570">
    <property type="entry name" value="PseudoU_synth_EcTruA"/>
    <property type="match status" value="1"/>
</dbReference>
<protein>
    <recommendedName>
        <fullName evidence="4">tRNA pseudouridine synthase A</fullName>
        <ecNumber evidence="4">5.4.99.12</ecNumber>
    </recommendedName>
    <alternativeName>
        <fullName evidence="4">tRNA pseudouridine(38-40) synthase</fullName>
    </alternativeName>
    <alternativeName>
        <fullName evidence="4">tRNA pseudouridylate synthase I</fullName>
    </alternativeName>
    <alternativeName>
        <fullName evidence="4">tRNA-uridine isomerase I</fullName>
    </alternativeName>
</protein>
<evidence type="ECO:0000256" key="3">
    <source>
        <dbReference type="ARBA" id="ARBA00023235"/>
    </source>
</evidence>
<comment type="function">
    <text evidence="4">Formation of pseudouridine at positions 38, 39 and 40 in the anticodon stem and loop of transfer RNAs.</text>
</comment>
<dbReference type="GO" id="GO:0031119">
    <property type="term" value="P:tRNA pseudouridine synthesis"/>
    <property type="evidence" value="ECO:0007669"/>
    <property type="project" value="UniProtKB-UniRule"/>
</dbReference>
<comment type="subunit">
    <text evidence="4">Homodimer.</text>
</comment>
<evidence type="ECO:0000256" key="6">
    <source>
        <dbReference type="PIRSR" id="PIRSR001430-2"/>
    </source>
</evidence>
<dbReference type="InterPro" id="IPR020094">
    <property type="entry name" value="TruA/RsuA/RluB/E/F_N"/>
</dbReference>
<dbReference type="HAMAP" id="MF_00171">
    <property type="entry name" value="TruA"/>
    <property type="match status" value="1"/>
</dbReference>
<dbReference type="Proteomes" id="UP001055911">
    <property type="component" value="Chromosome"/>
</dbReference>
<evidence type="ECO:0000256" key="5">
    <source>
        <dbReference type="PIRSR" id="PIRSR001430-1"/>
    </source>
</evidence>
<keyword evidence="3 4" id="KW-0413">Isomerase</keyword>
<dbReference type="NCBIfam" id="TIGR00071">
    <property type="entry name" value="hisT_truA"/>
    <property type="match status" value="1"/>
</dbReference>
<gene>
    <name evidence="4 9" type="primary">truA</name>
    <name evidence="9" type="ORF">M3M40_00700</name>
</gene>
<keyword evidence="10" id="KW-1185">Reference proteome</keyword>
<dbReference type="PIRSF" id="PIRSF001430">
    <property type="entry name" value="tRNA_psdUrid_synth"/>
    <property type="match status" value="1"/>
</dbReference>
<evidence type="ECO:0000259" key="8">
    <source>
        <dbReference type="Pfam" id="PF01416"/>
    </source>
</evidence>
<evidence type="ECO:0000256" key="1">
    <source>
        <dbReference type="ARBA" id="ARBA00009375"/>
    </source>
</evidence>
<dbReference type="GO" id="GO:0003723">
    <property type="term" value="F:RNA binding"/>
    <property type="evidence" value="ECO:0007669"/>
    <property type="project" value="InterPro"/>
</dbReference>
<dbReference type="PANTHER" id="PTHR11142:SF0">
    <property type="entry name" value="TRNA PSEUDOURIDINE SYNTHASE-LIKE 1"/>
    <property type="match status" value="1"/>
</dbReference>
<accession>A0A9Q9E305</accession>
<dbReference type="SUPFAM" id="SSF55120">
    <property type="entry name" value="Pseudouridine synthase"/>
    <property type="match status" value="1"/>
</dbReference>
<reference evidence="9" key="1">
    <citation type="submission" date="2022-05" db="EMBL/GenBank/DDBJ databases">
        <authorList>
            <person name="Oliphant S.A."/>
            <person name="Watson-Haigh N.S."/>
            <person name="Sumby K.M."/>
            <person name="Gardner J.M."/>
            <person name="Jiranek V."/>
        </authorList>
    </citation>
    <scope>NUCLEOTIDE SEQUENCE</scope>
    <source>
        <strain evidence="9">KI4_B1</strain>
    </source>
</reference>
<evidence type="ECO:0000256" key="7">
    <source>
        <dbReference type="RuleBase" id="RU003792"/>
    </source>
</evidence>
<feature type="binding site" evidence="4 6">
    <location>
        <position position="114"/>
    </location>
    <ligand>
        <name>substrate</name>
    </ligand>
</feature>